<evidence type="ECO:0000259" key="3">
    <source>
        <dbReference type="Pfam" id="PF04015"/>
    </source>
</evidence>
<evidence type="ECO:0000256" key="2">
    <source>
        <dbReference type="SAM" id="SignalP"/>
    </source>
</evidence>
<feature type="domain" description="DUF362" evidence="3">
    <location>
        <begin position="343"/>
        <end position="466"/>
    </location>
</feature>
<gene>
    <name evidence="4" type="ORF">CKA38_14280</name>
</gene>
<sequence>MKTNLRLIPSLAALFFLSAFQPFNVEGLSQKVPSDVRDLPQRETSSHRAVATPKNGHRYIYVPAASASPGKGETITLGGVPYPSIVRLLATGESLDFAYDNATRTITITLPPALRGVSGEDVVHVQIPSVPGPTPEAPRDEKLWTPDDKPNSPVGVARGIFPGRVTWARDIAATPWDGVTGTWWAEGSGINQTAVDNMVARSLRSLTGESTDAGAWVALFKYYNRTHDRGDRAYTRGEKIAVKVNINNSYAGHKDADNQIDASVQTIHAVLHQLVKNAGIAESDITVYEATRVIPDRIFQKCHASFPGVVFADSKGSPENGRVRVQYTKNAMGYSIADSKVGRELPDFIVAATYIINIGLVKGHPTTGVTLTAKNHYGTVRVRDHSVFVNSHAHPMATYHPFVDMIGSKQLGEKTLIFMLDGLYGLRDVNDAVGENARWHNLFNGEWFASIFMSQDPVAIDSVGLDFLRNEFPLGRGKKAGKNESMANADNYMHESAQAGNPPSKTNYAPDGVPLKSLGVHEHWDNAKDRRYTRNLDPQNGKGIELHAVRLK</sequence>
<reference evidence="4 5" key="1">
    <citation type="journal article" date="2018" name="Syst. Appl. Microbiol.">
        <title>Ereboglobus luteus gen. nov. sp. nov. from cockroach guts, and new insights into the oxygen relationship of the genera Opitutus and Didymococcus (Verrucomicrobia: Opitutaceae).</title>
        <authorList>
            <person name="Tegtmeier D."/>
            <person name="Belitz A."/>
            <person name="Radek R."/>
            <person name="Heimerl T."/>
            <person name="Brune A."/>
        </authorList>
    </citation>
    <scope>NUCLEOTIDE SEQUENCE [LARGE SCALE GENOMIC DNA]</scope>
    <source>
        <strain evidence="4 5">Ho45</strain>
    </source>
</reference>
<accession>A0A2U8E6R4</accession>
<feature type="chain" id="PRO_5016134368" description="DUF362 domain-containing protein" evidence="2">
    <location>
        <begin position="25"/>
        <end position="552"/>
    </location>
</feature>
<dbReference type="RefSeq" id="WP_108826168.1">
    <property type="nucleotide sequence ID" value="NZ_CP023004.1"/>
</dbReference>
<feature type="signal peptide" evidence="2">
    <location>
        <begin position="1"/>
        <end position="24"/>
    </location>
</feature>
<feature type="region of interest" description="Disordered" evidence="1">
    <location>
        <begin position="530"/>
        <end position="552"/>
    </location>
</feature>
<evidence type="ECO:0000313" key="4">
    <source>
        <dbReference type="EMBL" id="AWI10264.1"/>
    </source>
</evidence>
<dbReference type="KEGG" id="elut:CKA38_14280"/>
<dbReference type="Pfam" id="PF04015">
    <property type="entry name" value="DUF362"/>
    <property type="match status" value="1"/>
</dbReference>
<keyword evidence="5" id="KW-1185">Reference proteome</keyword>
<proteinExistence type="predicted"/>
<feature type="region of interest" description="Disordered" evidence="1">
    <location>
        <begin position="128"/>
        <end position="156"/>
    </location>
</feature>
<organism evidence="4 5">
    <name type="scientific">Ereboglobus luteus</name>
    <dbReference type="NCBI Taxonomy" id="1796921"/>
    <lineage>
        <taxon>Bacteria</taxon>
        <taxon>Pseudomonadati</taxon>
        <taxon>Verrucomicrobiota</taxon>
        <taxon>Opitutia</taxon>
        <taxon>Opitutales</taxon>
        <taxon>Opitutaceae</taxon>
        <taxon>Ereboglobus</taxon>
    </lineage>
</organism>
<keyword evidence="2" id="KW-0732">Signal</keyword>
<feature type="compositionally biased region" description="Basic and acidic residues" evidence="1">
    <location>
        <begin position="137"/>
        <end position="150"/>
    </location>
</feature>
<dbReference type="OrthoDB" id="104016at2"/>
<name>A0A2U8E6R4_9BACT</name>
<evidence type="ECO:0000256" key="1">
    <source>
        <dbReference type="SAM" id="MobiDB-lite"/>
    </source>
</evidence>
<protein>
    <recommendedName>
        <fullName evidence="3">DUF362 domain-containing protein</fullName>
    </recommendedName>
</protein>
<dbReference type="Proteomes" id="UP000244896">
    <property type="component" value="Chromosome"/>
</dbReference>
<dbReference type="InterPro" id="IPR007160">
    <property type="entry name" value="DUF362"/>
</dbReference>
<dbReference type="AlphaFoldDB" id="A0A2U8E6R4"/>
<evidence type="ECO:0000313" key="5">
    <source>
        <dbReference type="Proteomes" id="UP000244896"/>
    </source>
</evidence>
<dbReference type="EMBL" id="CP023004">
    <property type="protein sequence ID" value="AWI10264.1"/>
    <property type="molecule type" value="Genomic_DNA"/>
</dbReference>